<dbReference type="EMBL" id="WUEK01000015">
    <property type="protein sequence ID" value="MXG91874.1"/>
    <property type="molecule type" value="Genomic_DNA"/>
</dbReference>
<dbReference type="CDD" id="cd16147">
    <property type="entry name" value="G6S"/>
    <property type="match status" value="1"/>
</dbReference>
<comment type="PTM">
    <text evidence="1">The conversion to 3-oxoalanine (also known as C-formylglycine, FGly), of a serine or cysteine residue in prokaryotes and of a cysteine residue in eukaryotes, is critical for catalytic activity.</text>
</comment>
<dbReference type="PANTHER" id="PTHR43108">
    <property type="entry name" value="N-ACETYLGLUCOSAMINE-6-SULFATASE FAMILY MEMBER"/>
    <property type="match status" value="1"/>
</dbReference>
<reference evidence="5 6" key="1">
    <citation type="submission" date="2019-12" db="EMBL/GenBank/DDBJ databases">
        <authorList>
            <person name="Kun Z."/>
        </authorList>
    </citation>
    <scope>NUCLEOTIDE SEQUENCE [LARGE SCALE GENOMIC DNA]</scope>
    <source>
        <strain evidence="5 6">YIM 123512</strain>
    </source>
</reference>
<keyword evidence="5" id="KW-0378">Hydrolase</keyword>
<feature type="signal peptide" evidence="3">
    <location>
        <begin position="1"/>
        <end position="29"/>
    </location>
</feature>
<evidence type="ECO:0000313" key="6">
    <source>
        <dbReference type="Proteomes" id="UP000473325"/>
    </source>
</evidence>
<dbReference type="GO" id="GO:0030203">
    <property type="term" value="P:glycosaminoglycan metabolic process"/>
    <property type="evidence" value="ECO:0007669"/>
    <property type="project" value="InterPro"/>
</dbReference>
<dbReference type="InterPro" id="IPR000917">
    <property type="entry name" value="Sulfatase_N"/>
</dbReference>
<feature type="modified residue" description="3-oxoalanine (Cys)" evidence="1">
    <location>
        <position position="96"/>
    </location>
</feature>
<feature type="chain" id="PRO_5027033402" evidence="3">
    <location>
        <begin position="30"/>
        <end position="532"/>
    </location>
</feature>
<keyword evidence="3" id="KW-0732">Signal</keyword>
<dbReference type="SUPFAM" id="SSF53649">
    <property type="entry name" value="Alkaline phosphatase-like"/>
    <property type="match status" value="1"/>
</dbReference>
<dbReference type="GO" id="GO:0016740">
    <property type="term" value="F:transferase activity"/>
    <property type="evidence" value="ECO:0007669"/>
    <property type="project" value="UniProtKB-KW"/>
</dbReference>
<proteinExistence type="predicted"/>
<dbReference type="Proteomes" id="UP000473325">
    <property type="component" value="Unassembled WGS sequence"/>
</dbReference>
<dbReference type="AlphaFoldDB" id="A0A6L7F3U6"/>
<feature type="region of interest" description="Disordered" evidence="2">
    <location>
        <begin position="28"/>
        <end position="49"/>
    </location>
</feature>
<evidence type="ECO:0000256" key="3">
    <source>
        <dbReference type="SAM" id="SignalP"/>
    </source>
</evidence>
<organism evidence="5 6">
    <name type="scientific">Nocardioides flavescens</name>
    <dbReference type="NCBI Taxonomy" id="2691959"/>
    <lineage>
        <taxon>Bacteria</taxon>
        <taxon>Bacillati</taxon>
        <taxon>Actinomycetota</taxon>
        <taxon>Actinomycetes</taxon>
        <taxon>Propionibacteriales</taxon>
        <taxon>Nocardioidaceae</taxon>
        <taxon>Nocardioides</taxon>
    </lineage>
</organism>
<evidence type="ECO:0000313" key="5">
    <source>
        <dbReference type="EMBL" id="MXG91874.1"/>
    </source>
</evidence>
<evidence type="ECO:0000256" key="1">
    <source>
        <dbReference type="PIRSR" id="PIRSR036666-50"/>
    </source>
</evidence>
<dbReference type="GO" id="GO:0008449">
    <property type="term" value="F:N-acetylglucosamine-6-sulfatase activity"/>
    <property type="evidence" value="ECO:0007669"/>
    <property type="project" value="InterPro"/>
</dbReference>
<protein>
    <submittedName>
        <fullName evidence="5">Sulfatase-like hydrolase/transferase</fullName>
    </submittedName>
</protein>
<name>A0A6L7F3U6_9ACTN</name>
<dbReference type="PANTHER" id="PTHR43108:SF8">
    <property type="entry name" value="SD21168P"/>
    <property type="match status" value="1"/>
</dbReference>
<gene>
    <name evidence="5" type="ORF">GRQ65_20225</name>
</gene>
<sequence length="532" mass="58872">MSRSSRFLVVLLVCLTLGAAALGTSGSLASSGPRAPQADGGAQPVAGASEPREPNVVMILVDDLDWSLMPYLPHVNELIRDQGASFPNFYTEQSSCCPSRASILSGEYAHNHGVIGNVWPEGGYDRWRETREGKDLPVWLEQAGWRSAMLGKYLNEYPFHPGIDLTREEKDARKAHVPDGWQAWSAVVQGNAYAQDHYKLNNDGVVDTDFRETYLDTWLGERMLSLVGGADGFDFDKGGQFVYYASYSPHTPYAYPPRFADTFTDETYPRTPDFDEADVSDKFGLTATRPPLTAAKTAEIDEVFRKRIRSLQVLDDNVARLVAQLDAQGDLDDTYIMFTSDNGYLMGNHRRDIGKYNQFQGTVNVPFFVRGPGIEPGTEIDDLAGNIDIAPTIADIAGAEAPEVDGVSLLDRLHGGPPLDRRFFLLGRALTPTQAQSATGLEEPTEDYVETDRSALLNDFTGVTNGRFKLVRYTHIPHEELYDLANDPYELDNLLRDDQASYDAMTDQGRGIVDGLRRALDRLTTCAGDTCR</sequence>
<feature type="domain" description="Sulfatase N-terminal" evidence="4">
    <location>
        <begin position="54"/>
        <end position="399"/>
    </location>
</feature>
<keyword evidence="6" id="KW-1185">Reference proteome</keyword>
<dbReference type="InterPro" id="IPR017850">
    <property type="entry name" value="Alkaline_phosphatase_core_sf"/>
</dbReference>
<evidence type="ECO:0000256" key="2">
    <source>
        <dbReference type="SAM" id="MobiDB-lite"/>
    </source>
</evidence>
<dbReference type="Pfam" id="PF00884">
    <property type="entry name" value="Sulfatase"/>
    <property type="match status" value="1"/>
</dbReference>
<dbReference type="RefSeq" id="WP_160879804.1">
    <property type="nucleotide sequence ID" value="NZ_WUEK01000015.1"/>
</dbReference>
<comment type="caution">
    <text evidence="5">The sequence shown here is derived from an EMBL/GenBank/DDBJ whole genome shotgun (WGS) entry which is preliminary data.</text>
</comment>
<accession>A0A6L7F3U6</accession>
<evidence type="ECO:0000259" key="4">
    <source>
        <dbReference type="Pfam" id="PF00884"/>
    </source>
</evidence>
<keyword evidence="5" id="KW-0808">Transferase</keyword>
<dbReference type="Gene3D" id="3.40.720.10">
    <property type="entry name" value="Alkaline Phosphatase, subunit A"/>
    <property type="match status" value="1"/>
</dbReference>